<evidence type="ECO:0000313" key="9">
    <source>
        <dbReference type="Proteomes" id="UP000662914"/>
    </source>
</evidence>
<comment type="similarity">
    <text evidence="3">Belongs to the [NiFe]/[NiFeSe] hydrogenase large subunit family.</text>
</comment>
<evidence type="ECO:0000256" key="4">
    <source>
        <dbReference type="ARBA" id="ARBA00022596"/>
    </source>
</evidence>
<dbReference type="PANTHER" id="PTHR42958">
    <property type="entry name" value="HYDROGENASE-2 LARGE CHAIN"/>
    <property type="match status" value="1"/>
</dbReference>
<dbReference type="Proteomes" id="UP000662914">
    <property type="component" value="Chromosome"/>
</dbReference>
<reference evidence="8" key="1">
    <citation type="journal article" name="DNA Res.">
        <title>The physiological potential of anammox bacteria as revealed by their core genome structure.</title>
        <authorList>
            <person name="Okubo T."/>
            <person name="Toyoda A."/>
            <person name="Fukuhara K."/>
            <person name="Uchiyama I."/>
            <person name="Harigaya Y."/>
            <person name="Kuroiwa M."/>
            <person name="Suzuki T."/>
            <person name="Murakami Y."/>
            <person name="Suwa Y."/>
            <person name="Takami H."/>
        </authorList>
    </citation>
    <scope>NUCLEOTIDE SEQUENCE</scope>
    <source>
        <strain evidence="8">317325-3</strain>
    </source>
</reference>
<sequence length="475" mass="51126">MTRIVVGPFNRVEGDLEVTLEVKDGVVAEAWAGSPLYRGFEQILRGKHPMDALMFAPRICGICSVSQSMAAAAALADAMGLAPAPNGRITRNLAHAVENVADHFTHFYLFFMPDFARAEYAARAWHARAVERFRAVRGSAAADVLPSRTAFLGAMGTLVGKWPHSLAIQPGGVARALEASEKIRLFGLLRDFRRHAETVLFNDALEAVAALDSAAALVRWAAERPRGDFGAFLEIADDLALARLGRGVDRFMCYGNYPQAESQFLPGGVWDGQLRALDAQAIAEDISHAWLDGETRHPAQGVTRPQDEKAAGYTWCKAPRLAGLPMETGALARQAVAGHPLARDLVAGEGANVRSRVVARLLEIAVILPEMERWAQQLVPGEPFCAQGELPQEGAGVGLVEAARGSLGHWLRIEGGRIANYQIVSPTTWNFSPRDADGTPGPLEQALVGTPAGEGNLAVQHVVRSFDPCMVCTVH</sequence>
<evidence type="ECO:0000256" key="1">
    <source>
        <dbReference type="ARBA" id="ARBA00001967"/>
    </source>
</evidence>
<dbReference type="SUPFAM" id="SSF56762">
    <property type="entry name" value="HydB/Nqo4-like"/>
    <property type="match status" value="1"/>
</dbReference>
<evidence type="ECO:0000313" key="8">
    <source>
        <dbReference type="EMBL" id="BBO21204.1"/>
    </source>
</evidence>
<dbReference type="InterPro" id="IPR001501">
    <property type="entry name" value="Ni-dep_hyd_lsu"/>
</dbReference>
<dbReference type="InterPro" id="IPR050867">
    <property type="entry name" value="NiFe/NiFeSe_hydrgnase_LSU"/>
</dbReference>
<dbReference type="InterPro" id="IPR018194">
    <property type="entry name" value="Ni-dep_hyd_lsu_Ni_BS"/>
</dbReference>
<keyword evidence="5 7" id="KW-0479">Metal-binding</keyword>
<dbReference type="Pfam" id="PF00374">
    <property type="entry name" value="NiFeSe_Hases"/>
    <property type="match status" value="2"/>
</dbReference>
<proteinExistence type="inferred from homology"/>
<feature type="binding site" evidence="7">
    <location>
        <position position="469"/>
    </location>
    <ligand>
        <name>Ni(2+)</name>
        <dbReference type="ChEBI" id="CHEBI:49786"/>
    </ligand>
</feature>
<organism evidence="8 9">
    <name type="scientific">Candidatus Desulfobacillus denitrificans</name>
    <dbReference type="NCBI Taxonomy" id="2608985"/>
    <lineage>
        <taxon>Bacteria</taxon>
        <taxon>Pseudomonadati</taxon>
        <taxon>Pseudomonadota</taxon>
        <taxon>Betaproteobacteria</taxon>
        <taxon>Candidatus Desulfobacillus</taxon>
    </lineage>
</organism>
<dbReference type="InterPro" id="IPR029014">
    <property type="entry name" value="NiFe-Hase_large"/>
</dbReference>
<comment type="cofactor">
    <cofactor evidence="7">
        <name>Fe cation</name>
        <dbReference type="ChEBI" id="CHEBI:24875"/>
    </cofactor>
</comment>
<dbReference type="GO" id="GO:0016151">
    <property type="term" value="F:nickel cation binding"/>
    <property type="evidence" value="ECO:0007669"/>
    <property type="project" value="InterPro"/>
</dbReference>
<feature type="binding site" evidence="7">
    <location>
        <position position="472"/>
    </location>
    <ligand>
        <name>Fe cation</name>
        <dbReference type="ChEBI" id="CHEBI:24875"/>
    </ligand>
</feature>
<keyword evidence="7" id="KW-0460">Magnesium</keyword>
<name>A0A809SAX9_9PROT</name>
<dbReference type="Gene3D" id="1.10.645.10">
    <property type="entry name" value="Cytochrome-c3 Hydrogenase, chain B"/>
    <property type="match status" value="1"/>
</dbReference>
<keyword evidence="4 7" id="KW-0533">Nickel</keyword>
<accession>A0A809SAX9</accession>
<dbReference type="AlphaFoldDB" id="A0A809SAX9"/>
<evidence type="ECO:0000256" key="3">
    <source>
        <dbReference type="ARBA" id="ARBA00009292"/>
    </source>
</evidence>
<keyword evidence="6" id="KW-0560">Oxidoreductase</keyword>
<feature type="binding site" evidence="7">
    <location>
        <position position="60"/>
    </location>
    <ligand>
        <name>Ni(2+)</name>
        <dbReference type="ChEBI" id="CHEBI:49786"/>
    </ligand>
</feature>
<protein>
    <submittedName>
        <fullName evidence="8">HupV protein</fullName>
    </submittedName>
</protein>
<gene>
    <name evidence="8" type="ORF">DSYM_19030</name>
</gene>
<dbReference type="PROSITE" id="PS00507">
    <property type="entry name" value="NI_HGENASE_L_1"/>
    <property type="match status" value="1"/>
</dbReference>
<dbReference type="GO" id="GO:0030313">
    <property type="term" value="C:cell envelope"/>
    <property type="evidence" value="ECO:0007669"/>
    <property type="project" value="UniProtKB-SubCell"/>
</dbReference>
<dbReference type="KEGG" id="ddz:DSYM_19030"/>
<comment type="cofactor">
    <cofactor evidence="1 7">
        <name>Ni(2+)</name>
        <dbReference type="ChEBI" id="CHEBI:49786"/>
    </cofactor>
</comment>
<dbReference type="PANTHER" id="PTHR42958:SF4">
    <property type="entry name" value="HYDROGENASE EXPRESSION_FORMATION PROTEIN HUPK"/>
    <property type="match status" value="1"/>
</dbReference>
<feature type="binding site" evidence="7">
    <location>
        <position position="41"/>
    </location>
    <ligand>
        <name>Mg(2+)</name>
        <dbReference type="ChEBI" id="CHEBI:18420"/>
    </ligand>
</feature>
<feature type="binding site" evidence="7">
    <location>
        <position position="423"/>
    </location>
    <ligand>
        <name>Mg(2+)</name>
        <dbReference type="ChEBI" id="CHEBI:18420"/>
    </ligand>
</feature>
<comment type="subcellular location">
    <subcellularLocation>
        <location evidence="2">Cell envelope</location>
    </subcellularLocation>
</comment>
<evidence type="ECO:0000256" key="5">
    <source>
        <dbReference type="ARBA" id="ARBA00022723"/>
    </source>
</evidence>
<feature type="binding site" evidence="7">
    <location>
        <position position="475"/>
    </location>
    <ligand>
        <name>Mg(2+)</name>
        <dbReference type="ChEBI" id="CHEBI:18420"/>
    </ligand>
</feature>
<feature type="binding site" evidence="7">
    <location>
        <position position="63"/>
    </location>
    <ligand>
        <name>Fe cation</name>
        <dbReference type="ChEBI" id="CHEBI:24875"/>
    </ligand>
</feature>
<feature type="binding site" evidence="7">
    <location>
        <position position="63"/>
    </location>
    <ligand>
        <name>Ni(2+)</name>
        <dbReference type="ChEBI" id="CHEBI:49786"/>
    </ligand>
</feature>
<keyword evidence="7" id="KW-0408">Iron</keyword>
<dbReference type="EMBL" id="AP021857">
    <property type="protein sequence ID" value="BBO21204.1"/>
    <property type="molecule type" value="Genomic_DNA"/>
</dbReference>
<dbReference type="GO" id="GO:0008901">
    <property type="term" value="F:ferredoxin hydrogenase activity"/>
    <property type="evidence" value="ECO:0007669"/>
    <property type="project" value="InterPro"/>
</dbReference>
<evidence type="ECO:0000256" key="2">
    <source>
        <dbReference type="ARBA" id="ARBA00004196"/>
    </source>
</evidence>
<evidence type="ECO:0000256" key="6">
    <source>
        <dbReference type="ARBA" id="ARBA00023002"/>
    </source>
</evidence>
<evidence type="ECO:0000256" key="7">
    <source>
        <dbReference type="PIRSR" id="PIRSR601501-1"/>
    </source>
</evidence>